<reference evidence="2" key="1">
    <citation type="journal article" date="2019" name="Int. J. Syst. Evol. Microbiol.">
        <title>The Global Catalogue of Microorganisms (GCM) 10K type strain sequencing project: providing services to taxonomists for standard genome sequencing and annotation.</title>
        <authorList>
            <consortium name="The Broad Institute Genomics Platform"/>
            <consortium name="The Broad Institute Genome Sequencing Center for Infectious Disease"/>
            <person name="Wu L."/>
            <person name="Ma J."/>
        </authorList>
    </citation>
    <scope>NUCLEOTIDE SEQUENCE [LARGE SCALE GENOMIC DNA]</scope>
    <source>
        <strain evidence="2">CGMCC 1.18578</strain>
    </source>
</reference>
<proteinExistence type="predicted"/>
<evidence type="ECO:0000313" key="1">
    <source>
        <dbReference type="EMBL" id="MFC5529716.1"/>
    </source>
</evidence>
<accession>A0ABW0QXJ1</accession>
<evidence type="ECO:0000313" key="2">
    <source>
        <dbReference type="Proteomes" id="UP001596108"/>
    </source>
</evidence>
<dbReference type="InterPro" id="IPR011042">
    <property type="entry name" value="6-blade_b-propeller_TolB-like"/>
</dbReference>
<dbReference type="SUPFAM" id="SSF82171">
    <property type="entry name" value="DPP6 N-terminal domain-like"/>
    <property type="match status" value="1"/>
</dbReference>
<dbReference type="EMBL" id="JBHSNC010000027">
    <property type="protein sequence ID" value="MFC5529716.1"/>
    <property type="molecule type" value="Genomic_DNA"/>
</dbReference>
<dbReference type="Proteomes" id="UP001596108">
    <property type="component" value="Unassembled WGS sequence"/>
</dbReference>
<sequence>MYRYLLIGTLIVALTVTMTSCGNKSIKLETQATPEPSLSETLAPTIEASPAKEEPIESANSTEALLQRNFSKVIKLSTEGFNWGSLVAIDSGKVILSAWNYDLRTTRIVSVNLQTGQPTVVWESKVELDGNLYPIGEGDVGWFTYDDGKYEKYRLTGDQITLDMDYSEKSPDGHWSVRYVTGKNGLWGVDQSTGEEKQWTTGEVDDQPLWLPDSSGFLFLQGTGEWFEADAGPVYELARYDIVSGKTSILPFDEGFWGSIEWLEPGVSLIADNGYDDVIGANIVNIKSGVEQQVVDTSQFDHLDYFVDPTSKQLFVSAEGSFRLYGSDGEVKSEVAWPSGFDEYSGINTTTSDDPSQPVFYYESERNGAWFGPSQFQFSSDGTRLAYLIGGNVYISPTVVEGTKIALADKEGNRMKLLTQDYITINDYQWSPDGSHLVVIISPPSDPSQTYLGVIDL</sequence>
<dbReference type="Gene3D" id="2.120.10.30">
    <property type="entry name" value="TolB, C-terminal domain"/>
    <property type="match status" value="2"/>
</dbReference>
<gene>
    <name evidence="1" type="ORF">ACFPQ4_09670</name>
</gene>
<name>A0ABW0QXJ1_9BACL</name>
<protein>
    <recommendedName>
        <fullName evidence="3">WD40 repeat domain-containing protein</fullName>
    </recommendedName>
</protein>
<dbReference type="PROSITE" id="PS51257">
    <property type="entry name" value="PROKAR_LIPOPROTEIN"/>
    <property type="match status" value="1"/>
</dbReference>
<keyword evidence="2" id="KW-1185">Reference proteome</keyword>
<organism evidence="1 2">
    <name type="scientific">Cohnella yongneupensis</name>
    <dbReference type="NCBI Taxonomy" id="425006"/>
    <lineage>
        <taxon>Bacteria</taxon>
        <taxon>Bacillati</taxon>
        <taxon>Bacillota</taxon>
        <taxon>Bacilli</taxon>
        <taxon>Bacillales</taxon>
        <taxon>Paenibacillaceae</taxon>
        <taxon>Cohnella</taxon>
    </lineage>
</organism>
<evidence type="ECO:0008006" key="3">
    <source>
        <dbReference type="Google" id="ProtNLM"/>
    </source>
</evidence>
<comment type="caution">
    <text evidence="1">The sequence shown here is derived from an EMBL/GenBank/DDBJ whole genome shotgun (WGS) entry which is preliminary data.</text>
</comment>
<dbReference type="RefSeq" id="WP_378111611.1">
    <property type="nucleotide sequence ID" value="NZ_JBHSNC010000027.1"/>
</dbReference>